<dbReference type="OrthoDB" id="958110at2"/>
<comment type="caution">
    <text evidence="2">The sequence shown here is derived from an EMBL/GenBank/DDBJ whole genome shotgun (WGS) entry which is preliminary data.</text>
</comment>
<reference evidence="2 3" key="1">
    <citation type="submission" date="2018-08" db="EMBL/GenBank/DDBJ databases">
        <title>Mucilaginibacter sp. MYSH2.</title>
        <authorList>
            <person name="Seo T."/>
        </authorList>
    </citation>
    <scope>NUCLEOTIDE SEQUENCE [LARGE SCALE GENOMIC DNA]</scope>
    <source>
        <strain evidence="2 3">MYSH2</strain>
    </source>
</reference>
<keyword evidence="3" id="KW-1185">Reference proteome</keyword>
<keyword evidence="1" id="KW-0732">Signal</keyword>
<evidence type="ECO:0008006" key="4">
    <source>
        <dbReference type="Google" id="ProtNLM"/>
    </source>
</evidence>
<accession>A0A372NR15</accession>
<sequence>MKSKILKTLVAAAFITFGATQITFAQCDKTVMLTSSETSFLDDKGEVTRTKAEDVKVTITPTDITIEPGDDPQMSGKITSKTCDWKVPYKEGKTVIKSTISGQGDDKHITVTIEGKGGKVTLLFEAEEMKGKKIQVVADKFE</sequence>
<proteinExistence type="predicted"/>
<dbReference type="Proteomes" id="UP000264217">
    <property type="component" value="Unassembled WGS sequence"/>
</dbReference>
<organism evidence="2 3">
    <name type="scientific">Mucilaginibacter conchicola</name>
    <dbReference type="NCBI Taxonomy" id="2303333"/>
    <lineage>
        <taxon>Bacteria</taxon>
        <taxon>Pseudomonadati</taxon>
        <taxon>Bacteroidota</taxon>
        <taxon>Sphingobacteriia</taxon>
        <taxon>Sphingobacteriales</taxon>
        <taxon>Sphingobacteriaceae</taxon>
        <taxon>Mucilaginibacter</taxon>
    </lineage>
</organism>
<feature type="signal peptide" evidence="1">
    <location>
        <begin position="1"/>
        <end position="25"/>
    </location>
</feature>
<evidence type="ECO:0000256" key="1">
    <source>
        <dbReference type="SAM" id="SignalP"/>
    </source>
</evidence>
<dbReference type="EMBL" id="QWDC01000003">
    <property type="protein sequence ID" value="RFZ90703.1"/>
    <property type="molecule type" value="Genomic_DNA"/>
</dbReference>
<name>A0A372NR15_9SPHI</name>
<dbReference type="AlphaFoldDB" id="A0A372NR15"/>
<evidence type="ECO:0000313" key="3">
    <source>
        <dbReference type="Proteomes" id="UP000264217"/>
    </source>
</evidence>
<feature type="chain" id="PRO_5017028122" description="Lipocalin-like domain-containing protein" evidence="1">
    <location>
        <begin position="26"/>
        <end position="142"/>
    </location>
</feature>
<protein>
    <recommendedName>
        <fullName evidence="4">Lipocalin-like domain-containing protein</fullName>
    </recommendedName>
</protein>
<dbReference type="RefSeq" id="WP_117392908.1">
    <property type="nucleotide sequence ID" value="NZ_QWDC01000003.1"/>
</dbReference>
<evidence type="ECO:0000313" key="2">
    <source>
        <dbReference type="EMBL" id="RFZ90703.1"/>
    </source>
</evidence>
<gene>
    <name evidence="2" type="ORF">D0C36_17230</name>
</gene>